<protein>
    <submittedName>
        <fullName evidence="3">Uncharacterized protein</fullName>
    </submittedName>
</protein>
<dbReference type="AlphaFoldDB" id="A0A5F4VY59"/>
<organism evidence="3 4">
    <name type="scientific">Callithrix jacchus</name>
    <name type="common">White-tufted-ear marmoset</name>
    <name type="synonym">Simia Jacchus</name>
    <dbReference type="NCBI Taxonomy" id="9483"/>
    <lineage>
        <taxon>Eukaryota</taxon>
        <taxon>Metazoa</taxon>
        <taxon>Chordata</taxon>
        <taxon>Craniata</taxon>
        <taxon>Vertebrata</taxon>
        <taxon>Euteleostomi</taxon>
        <taxon>Mammalia</taxon>
        <taxon>Eutheria</taxon>
        <taxon>Euarchontoglires</taxon>
        <taxon>Primates</taxon>
        <taxon>Haplorrhini</taxon>
        <taxon>Platyrrhini</taxon>
        <taxon>Cebidae</taxon>
        <taxon>Callitrichinae</taxon>
        <taxon>Callithrix</taxon>
        <taxon>Callithrix</taxon>
    </lineage>
</organism>
<feature type="chain" id="PRO_5035326954" evidence="2">
    <location>
        <begin position="30"/>
        <end position="384"/>
    </location>
</feature>
<keyword evidence="4" id="KW-1185">Reference proteome</keyword>
<feature type="compositionally biased region" description="Basic residues" evidence="1">
    <location>
        <begin position="43"/>
        <end position="56"/>
    </location>
</feature>
<dbReference type="Ensembl" id="ENSCJAT00000099346.2">
    <property type="protein sequence ID" value="ENSCJAP00000069895.2"/>
    <property type="gene ID" value="ENSCJAG00000067186.2"/>
</dbReference>
<accession>A0A5F4VY59</accession>
<reference evidence="3" key="3">
    <citation type="submission" date="2025-09" db="UniProtKB">
        <authorList>
            <consortium name="Ensembl"/>
        </authorList>
    </citation>
    <scope>IDENTIFICATION</scope>
</reference>
<name>A0A5F4VY59_CALJA</name>
<reference evidence="3" key="1">
    <citation type="submission" date="2009-03" db="EMBL/GenBank/DDBJ databases">
        <authorList>
            <person name="Warren W."/>
            <person name="Ye L."/>
            <person name="Minx P."/>
            <person name="Worley K."/>
            <person name="Gibbs R."/>
            <person name="Wilson R.K."/>
        </authorList>
    </citation>
    <scope>NUCLEOTIDE SEQUENCE [LARGE SCALE GENOMIC DNA]</scope>
</reference>
<feature type="compositionally biased region" description="Polar residues" evidence="1">
    <location>
        <begin position="58"/>
        <end position="69"/>
    </location>
</feature>
<feature type="signal peptide" evidence="2">
    <location>
        <begin position="1"/>
        <end position="29"/>
    </location>
</feature>
<sequence length="384" mass="43358">MFVFFPRLLLLQFGFLNTWSSMNSPPGSANHLLPRLHRLRLMPPPPRRHCRTRRAARSGNSQTLQQDSPLPTWAQMHHLTAGAAALVASSGQSRSPTVMFIAMMAILSCHLAQAFPLPDSRVLWAYVPNPPFLQHVTWNDPAFPVYINDTSILGFPSSSHITPQVATYTYSAQAVAPPMCFYTSKIWDHDFFAHVYSPPSIPLSFSCPYCFDPGIRRLHTFSGPSDLFPGETVYSRDWILNYVGIRETYNFFSAQRFPLIEHHRCRPSNSSLDPSPHWQFYFPSQKQAINHTLPSGLSLFDWSVPHPLGIALARYETPGGWSTPIYTTFSGKAYTSLWKLFISLFPTFVRAGSHSLSYPTRHTIYTQSCIASPYAIIARNVSIT</sequence>
<evidence type="ECO:0000313" key="3">
    <source>
        <dbReference type="Ensembl" id="ENSCJAP00000069895.2"/>
    </source>
</evidence>
<reference evidence="3" key="2">
    <citation type="submission" date="2025-08" db="UniProtKB">
        <authorList>
            <consortium name="Ensembl"/>
        </authorList>
    </citation>
    <scope>IDENTIFICATION</scope>
</reference>
<evidence type="ECO:0000313" key="4">
    <source>
        <dbReference type="Proteomes" id="UP000008225"/>
    </source>
</evidence>
<feature type="region of interest" description="Disordered" evidence="1">
    <location>
        <begin position="43"/>
        <end position="69"/>
    </location>
</feature>
<proteinExistence type="predicted"/>
<evidence type="ECO:0000256" key="1">
    <source>
        <dbReference type="SAM" id="MobiDB-lite"/>
    </source>
</evidence>
<keyword evidence="2" id="KW-0732">Signal</keyword>
<dbReference type="Proteomes" id="UP000008225">
    <property type="component" value="Chromosome 11"/>
</dbReference>
<evidence type="ECO:0000256" key="2">
    <source>
        <dbReference type="SAM" id="SignalP"/>
    </source>
</evidence>
<dbReference type="InParanoid" id="A0A5F4VY59"/>